<evidence type="ECO:0000256" key="1">
    <source>
        <dbReference type="ARBA" id="ARBA00022729"/>
    </source>
</evidence>
<dbReference type="RefSeq" id="WP_345492210.1">
    <property type="nucleotide sequence ID" value="NZ_BAABHY010000006.1"/>
</dbReference>
<dbReference type="InterPro" id="IPR027385">
    <property type="entry name" value="Beta-barrel_OMP"/>
</dbReference>
<evidence type="ECO:0000259" key="3">
    <source>
        <dbReference type="Pfam" id="PF13505"/>
    </source>
</evidence>
<dbReference type="EMBL" id="BAABHY010000006">
    <property type="protein sequence ID" value="GAA5113670.1"/>
    <property type="molecule type" value="Genomic_DNA"/>
</dbReference>
<sequence>MKLKHIAIVTGLMTMSAMALADNTGFYMGGKLGASIIQSKDVQSNGHFYDGQGYDYSSAKDKNKTVFNIGLNAGYDFNVIYGVPVRTELDYTYRTNADITTSDYVFSSMPAPGGGVSEGGEYDSYSFKVKQSTLMVNSYYDFYNSSDFTPYVGVGLGMAFVKYSSEDESYSKTKFAWAAMAGVSYQVTSNLTANLEYRYLDSGKIKDESNDGIWYEESSAKLSSHDLTIGLRYAF</sequence>
<feature type="domain" description="Outer membrane protein beta-barrel" evidence="3">
    <location>
        <begin position="8"/>
        <end position="235"/>
    </location>
</feature>
<dbReference type="InterPro" id="IPR011250">
    <property type="entry name" value="OMP/PagP_B-barrel"/>
</dbReference>
<dbReference type="Pfam" id="PF13505">
    <property type="entry name" value="OMP_b-brl"/>
    <property type="match status" value="1"/>
</dbReference>
<dbReference type="Gene3D" id="2.40.160.20">
    <property type="match status" value="1"/>
</dbReference>
<keyword evidence="5" id="KW-1185">Reference proteome</keyword>
<evidence type="ECO:0000256" key="2">
    <source>
        <dbReference type="SAM" id="SignalP"/>
    </source>
</evidence>
<evidence type="ECO:0000313" key="5">
    <source>
        <dbReference type="Proteomes" id="UP001500171"/>
    </source>
</evidence>
<evidence type="ECO:0000313" key="4">
    <source>
        <dbReference type="EMBL" id="GAA5113670.1"/>
    </source>
</evidence>
<feature type="signal peptide" evidence="2">
    <location>
        <begin position="1"/>
        <end position="21"/>
    </location>
</feature>
<keyword evidence="1 2" id="KW-0732">Signal</keyword>
<proteinExistence type="predicted"/>
<organism evidence="4 5">
    <name type="scientific">Orbus sasakiae</name>
    <dbReference type="NCBI Taxonomy" id="1078475"/>
    <lineage>
        <taxon>Bacteria</taxon>
        <taxon>Pseudomonadati</taxon>
        <taxon>Pseudomonadota</taxon>
        <taxon>Gammaproteobacteria</taxon>
        <taxon>Orbales</taxon>
        <taxon>Orbaceae</taxon>
        <taxon>Orbus</taxon>
    </lineage>
</organism>
<gene>
    <name evidence="4" type="ORF">GCM10023211_22140</name>
</gene>
<dbReference type="Proteomes" id="UP001500171">
    <property type="component" value="Unassembled WGS sequence"/>
</dbReference>
<name>A0ABP9ND34_9GAMM</name>
<reference evidence="5" key="1">
    <citation type="journal article" date="2019" name="Int. J. Syst. Evol. Microbiol.">
        <title>The Global Catalogue of Microorganisms (GCM) 10K type strain sequencing project: providing services to taxonomists for standard genome sequencing and annotation.</title>
        <authorList>
            <consortium name="The Broad Institute Genomics Platform"/>
            <consortium name="The Broad Institute Genome Sequencing Center for Infectious Disease"/>
            <person name="Wu L."/>
            <person name="Ma J."/>
        </authorList>
    </citation>
    <scope>NUCLEOTIDE SEQUENCE [LARGE SCALE GENOMIC DNA]</scope>
    <source>
        <strain evidence="5">JCM 18050</strain>
    </source>
</reference>
<accession>A0ABP9ND34</accession>
<dbReference type="SUPFAM" id="SSF56925">
    <property type="entry name" value="OMPA-like"/>
    <property type="match status" value="1"/>
</dbReference>
<protein>
    <recommendedName>
        <fullName evidence="3">Outer membrane protein beta-barrel domain-containing protein</fullName>
    </recommendedName>
</protein>
<feature type="chain" id="PRO_5045358283" description="Outer membrane protein beta-barrel domain-containing protein" evidence="2">
    <location>
        <begin position="22"/>
        <end position="235"/>
    </location>
</feature>
<comment type="caution">
    <text evidence="4">The sequence shown here is derived from an EMBL/GenBank/DDBJ whole genome shotgun (WGS) entry which is preliminary data.</text>
</comment>